<dbReference type="AlphaFoldDB" id="A0A6J7J9C9"/>
<sequence length="158" mass="16846">MTRDAIETFLPRNLRAIAPALIRCALSELSPRPTKRIRSTFPPLTLAGNSKISPALPLGEKKVSSSSKFRAKVLSILRMRVLGPTNVKLGGSVLLLPASFLVKPIAIASQPSSCGNFAVKSTPESSGLMKVVLRALLGATMATVAKERNYFLTSRTAA</sequence>
<gene>
    <name evidence="1" type="ORF">UFOPK3774_00552</name>
</gene>
<organism evidence="1">
    <name type="scientific">freshwater metagenome</name>
    <dbReference type="NCBI Taxonomy" id="449393"/>
    <lineage>
        <taxon>unclassified sequences</taxon>
        <taxon>metagenomes</taxon>
        <taxon>ecological metagenomes</taxon>
    </lineage>
</organism>
<name>A0A6J7J9C9_9ZZZZ</name>
<accession>A0A6J7J9C9</accession>
<protein>
    <submittedName>
        <fullName evidence="1">Unannotated protein</fullName>
    </submittedName>
</protein>
<evidence type="ECO:0000313" key="1">
    <source>
        <dbReference type="EMBL" id="CAB4939471.1"/>
    </source>
</evidence>
<proteinExistence type="predicted"/>
<reference evidence="1" key="1">
    <citation type="submission" date="2020-05" db="EMBL/GenBank/DDBJ databases">
        <authorList>
            <person name="Chiriac C."/>
            <person name="Salcher M."/>
            <person name="Ghai R."/>
            <person name="Kavagutti S V."/>
        </authorList>
    </citation>
    <scope>NUCLEOTIDE SEQUENCE</scope>
</reference>
<dbReference type="EMBL" id="CAFBNG010000083">
    <property type="protein sequence ID" value="CAB4939471.1"/>
    <property type="molecule type" value="Genomic_DNA"/>
</dbReference>